<organism evidence="5 6">
    <name type="scientific">Cyphellophora europaea (strain CBS 101466)</name>
    <name type="common">Phialophora europaea</name>
    <dbReference type="NCBI Taxonomy" id="1220924"/>
    <lineage>
        <taxon>Eukaryota</taxon>
        <taxon>Fungi</taxon>
        <taxon>Dikarya</taxon>
        <taxon>Ascomycota</taxon>
        <taxon>Pezizomycotina</taxon>
        <taxon>Eurotiomycetes</taxon>
        <taxon>Chaetothyriomycetidae</taxon>
        <taxon>Chaetothyriales</taxon>
        <taxon>Cyphellophoraceae</taxon>
        <taxon>Cyphellophora</taxon>
    </lineage>
</organism>
<dbReference type="FunFam" id="2.30.30.40:FF:000035">
    <property type="entry name" value="SH3 domain containing protein"/>
    <property type="match status" value="1"/>
</dbReference>
<feature type="region of interest" description="Disordered" evidence="3">
    <location>
        <begin position="391"/>
        <end position="869"/>
    </location>
</feature>
<dbReference type="RefSeq" id="XP_008712846.1">
    <property type="nucleotide sequence ID" value="XM_008714624.1"/>
</dbReference>
<dbReference type="GO" id="GO:0030950">
    <property type="term" value="P:establishment or maintenance of actin cytoskeleton polarity"/>
    <property type="evidence" value="ECO:0007669"/>
    <property type="project" value="TreeGrafter"/>
</dbReference>
<keyword evidence="1 2" id="KW-0728">SH3 domain</keyword>
<feature type="compositionally biased region" description="Basic and acidic residues" evidence="3">
    <location>
        <begin position="530"/>
        <end position="540"/>
    </location>
</feature>
<feature type="compositionally biased region" description="Polar residues" evidence="3">
    <location>
        <begin position="467"/>
        <end position="482"/>
    </location>
</feature>
<dbReference type="GO" id="GO:0051286">
    <property type="term" value="C:cell tip"/>
    <property type="evidence" value="ECO:0007669"/>
    <property type="project" value="TreeGrafter"/>
</dbReference>
<feature type="compositionally biased region" description="Polar residues" evidence="3">
    <location>
        <begin position="785"/>
        <end position="794"/>
    </location>
</feature>
<dbReference type="GeneID" id="19977291"/>
<dbReference type="eggNOG" id="ENOG502R17J">
    <property type="taxonomic scope" value="Eukaryota"/>
</dbReference>
<feature type="compositionally biased region" description="Acidic residues" evidence="3">
    <location>
        <begin position="427"/>
        <end position="442"/>
    </location>
</feature>
<evidence type="ECO:0000313" key="6">
    <source>
        <dbReference type="Proteomes" id="UP000030752"/>
    </source>
</evidence>
<feature type="compositionally biased region" description="Polar residues" evidence="3">
    <location>
        <begin position="659"/>
        <end position="668"/>
    </location>
</feature>
<dbReference type="InterPro" id="IPR001452">
    <property type="entry name" value="SH3_domain"/>
</dbReference>
<gene>
    <name evidence="5" type="ORF">HMPREF1541_09952</name>
</gene>
<feature type="compositionally biased region" description="Polar residues" evidence="3">
    <location>
        <begin position="705"/>
        <end position="716"/>
    </location>
</feature>
<evidence type="ECO:0000256" key="3">
    <source>
        <dbReference type="SAM" id="MobiDB-lite"/>
    </source>
</evidence>
<feature type="compositionally biased region" description="Basic and acidic residues" evidence="3">
    <location>
        <begin position="604"/>
        <end position="632"/>
    </location>
</feature>
<evidence type="ECO:0000313" key="5">
    <source>
        <dbReference type="EMBL" id="ETN45076.1"/>
    </source>
</evidence>
<feature type="compositionally biased region" description="Low complexity" evidence="3">
    <location>
        <begin position="843"/>
        <end position="869"/>
    </location>
</feature>
<evidence type="ECO:0000256" key="1">
    <source>
        <dbReference type="ARBA" id="ARBA00022443"/>
    </source>
</evidence>
<dbReference type="EMBL" id="KB822713">
    <property type="protein sequence ID" value="ETN45076.1"/>
    <property type="molecule type" value="Genomic_DNA"/>
</dbReference>
<dbReference type="InterPro" id="IPR053039">
    <property type="entry name" value="Polarity_Bud-Selection_Reg"/>
</dbReference>
<dbReference type="Gene3D" id="2.30.30.40">
    <property type="entry name" value="SH3 Domains"/>
    <property type="match status" value="1"/>
</dbReference>
<feature type="domain" description="SH3" evidence="4">
    <location>
        <begin position="314"/>
        <end position="375"/>
    </location>
</feature>
<dbReference type="Proteomes" id="UP000030752">
    <property type="component" value="Unassembled WGS sequence"/>
</dbReference>
<reference evidence="5 6" key="1">
    <citation type="submission" date="2013-03" db="EMBL/GenBank/DDBJ databases">
        <title>The Genome Sequence of Phialophora europaea CBS 101466.</title>
        <authorList>
            <consortium name="The Broad Institute Genomics Platform"/>
            <person name="Cuomo C."/>
            <person name="de Hoog S."/>
            <person name="Gorbushina A."/>
            <person name="Walker B."/>
            <person name="Young S.K."/>
            <person name="Zeng Q."/>
            <person name="Gargeya S."/>
            <person name="Fitzgerald M."/>
            <person name="Haas B."/>
            <person name="Abouelleil A."/>
            <person name="Allen A.W."/>
            <person name="Alvarado L."/>
            <person name="Arachchi H.M."/>
            <person name="Berlin A.M."/>
            <person name="Chapman S.B."/>
            <person name="Gainer-Dewar J."/>
            <person name="Goldberg J."/>
            <person name="Griggs A."/>
            <person name="Gujja S."/>
            <person name="Hansen M."/>
            <person name="Howarth C."/>
            <person name="Imamovic A."/>
            <person name="Ireland A."/>
            <person name="Larimer J."/>
            <person name="McCowan C."/>
            <person name="Murphy C."/>
            <person name="Pearson M."/>
            <person name="Poon T.W."/>
            <person name="Priest M."/>
            <person name="Roberts A."/>
            <person name="Saif S."/>
            <person name="Shea T."/>
            <person name="Sisk P."/>
            <person name="Sykes S."/>
            <person name="Wortman J."/>
            <person name="Nusbaum C."/>
            <person name="Birren B."/>
        </authorList>
    </citation>
    <scope>NUCLEOTIDE SEQUENCE [LARGE SCALE GENOMIC DNA]</scope>
    <source>
        <strain evidence="5 6">CBS 101466</strain>
    </source>
</reference>
<dbReference type="PROSITE" id="PS50002">
    <property type="entry name" value="SH3"/>
    <property type="match status" value="1"/>
</dbReference>
<feature type="compositionally biased region" description="Low complexity" evidence="3">
    <location>
        <begin position="148"/>
        <end position="164"/>
    </location>
</feature>
<dbReference type="OrthoDB" id="196165at2759"/>
<dbReference type="PANTHER" id="PTHR47775">
    <property type="entry name" value="BUD SITE SELECTION PROTEIN 14"/>
    <property type="match status" value="1"/>
</dbReference>
<feature type="compositionally biased region" description="Acidic residues" evidence="3">
    <location>
        <begin position="250"/>
        <end position="275"/>
    </location>
</feature>
<accession>W2S8M7</accession>
<evidence type="ECO:0000259" key="4">
    <source>
        <dbReference type="PROSITE" id="PS50002"/>
    </source>
</evidence>
<dbReference type="Pfam" id="PF00018">
    <property type="entry name" value="SH3_1"/>
    <property type="match status" value="1"/>
</dbReference>
<dbReference type="GO" id="GO:0008104">
    <property type="term" value="P:intracellular protein localization"/>
    <property type="evidence" value="ECO:0007669"/>
    <property type="project" value="TreeGrafter"/>
</dbReference>
<dbReference type="SMART" id="SM00326">
    <property type="entry name" value="SH3"/>
    <property type="match status" value="1"/>
</dbReference>
<feature type="compositionally biased region" description="Basic residues" evidence="3">
    <location>
        <begin position="402"/>
        <end position="413"/>
    </location>
</feature>
<dbReference type="GO" id="GO:0015630">
    <property type="term" value="C:microtubule cytoskeleton"/>
    <property type="evidence" value="ECO:0007669"/>
    <property type="project" value="TreeGrafter"/>
</dbReference>
<name>W2S8M7_CYPE1</name>
<proteinExistence type="predicted"/>
<dbReference type="PANTHER" id="PTHR47775:SF1">
    <property type="entry name" value="BUD SITE SELECTION PROTEIN 14"/>
    <property type="match status" value="1"/>
</dbReference>
<dbReference type="STRING" id="1220924.W2S8M7"/>
<sequence>MDLQAQDAPSAKDHTRQPQHPSPYGYGPAAPHQAQTLRRAEQDSYKQQQTSPRGSEDTGGPFADSQRYYDQDDELEDEHMNHLHGPNGTGDHDRDYDDGEASDSHDEDMDDDMMDKISSSPSIEDGKYSPPRWPPRSSSREHEASPASSPTPTRGISPSSSSPFLAPPVHFPLPRTKNVDYDDHHPSKKLGVWHEDDPEDGFNHSRIPRYDRYYQTRSPEALYPEFMTDEEIQEVSKYLLPTDDPLLEDFYEDPDEGFYDDDDDDDDDWMDEDVNMPDYQPSSDDEPDEFTFTTDARFLDSGWGGECLREIEDIDFEFVYALHTFVATVEGQANATKGDTMVLLDDSNSYWWLVRVVKDGSIGYLPAEHIETPTERLARLNKHRNIDLSASMLGDNAEKSKNPLKKAMRRRNAKTVQFAPPTYYEPSEGEYSDEDEADDGQMDVDSGPQAEDSEQDKQQEIDDASSRSRVSQATTAVNGVQRSASNESLAEEEPSSPLKAQVTEPSQTLITHQDSVSRSRKGVVRNTDSFFKDDSVETKKISLTPRLLRGDSDSTASAEAELRQRPSLDNFDKMIGSEEKPVKEEKKKEKKGMLSGLFKRKEKPSKGAKGDDTAGKVSEESLRPSTHSKDSLESVTKTEMIPERKPSKLQKHPPATVVSPKSSPTESRAPQPQAQVSAPAPTPVQAPVTTPVAPTGPAPAPPTVRQVQTESSQESLQPREEPQQLSQAQGPNRFPSLQEKRSNEADATVNPTYSQRVTERFALDASESEEDQAPLAVATKPVGRSSVSPLNESQNSHRRNDSGMQISPIEAPADLESSFPETNRTVSDDFQENEVTPIEAENTASTSKASPSTATTHTPSTSRSTPTWSDASLRTYMENDQDIKDLLIIVHDKSNVMPVGQDHPLMANLFSNERSKLAEMQTQLDSMLMTWVSRKNASLLSR</sequence>
<dbReference type="AlphaFoldDB" id="W2S8M7"/>
<evidence type="ECO:0000256" key="2">
    <source>
        <dbReference type="PROSITE-ProRule" id="PRU00192"/>
    </source>
</evidence>
<keyword evidence="6" id="KW-1185">Reference proteome</keyword>
<feature type="compositionally biased region" description="Low complexity" evidence="3">
    <location>
        <begin position="669"/>
        <end position="693"/>
    </location>
</feature>
<feature type="region of interest" description="Disordered" evidence="3">
    <location>
        <begin position="250"/>
        <end position="287"/>
    </location>
</feature>
<feature type="compositionally biased region" description="Polar residues" evidence="3">
    <location>
        <begin position="503"/>
        <end position="516"/>
    </location>
</feature>
<dbReference type="SUPFAM" id="SSF50044">
    <property type="entry name" value="SH3-domain"/>
    <property type="match status" value="1"/>
</dbReference>
<feature type="compositionally biased region" description="Basic and acidic residues" evidence="3">
    <location>
        <begin position="455"/>
        <end position="466"/>
    </location>
</feature>
<dbReference type="VEuPathDB" id="FungiDB:HMPREF1541_09952"/>
<feature type="compositionally biased region" description="Basic and acidic residues" evidence="3">
    <location>
        <begin position="560"/>
        <end position="587"/>
    </location>
</feature>
<dbReference type="HOGENOM" id="CLU_010627_0_0_1"/>
<protein>
    <recommendedName>
        <fullName evidence="4">SH3 domain-containing protein</fullName>
    </recommendedName>
</protein>
<feature type="compositionally biased region" description="Acidic residues" evidence="3">
    <location>
        <begin position="96"/>
        <end position="113"/>
    </location>
</feature>
<dbReference type="InParanoid" id="W2S8M7"/>
<feature type="region of interest" description="Disordered" evidence="3">
    <location>
        <begin position="1"/>
        <end position="206"/>
    </location>
</feature>
<dbReference type="InterPro" id="IPR036028">
    <property type="entry name" value="SH3-like_dom_sf"/>
</dbReference>